<dbReference type="PANTHER" id="PTHR11360">
    <property type="entry name" value="MONOCARBOXYLATE TRANSPORTER"/>
    <property type="match status" value="1"/>
</dbReference>
<evidence type="ECO:0000313" key="4">
    <source>
        <dbReference type="Proteomes" id="UP001374579"/>
    </source>
</evidence>
<evidence type="ECO:0000313" key="3">
    <source>
        <dbReference type="EMBL" id="KAK7090083.1"/>
    </source>
</evidence>
<dbReference type="Gene3D" id="1.20.1250.20">
    <property type="entry name" value="MFS general substrate transporter like domains"/>
    <property type="match status" value="2"/>
</dbReference>
<feature type="region of interest" description="Disordered" evidence="1">
    <location>
        <begin position="269"/>
        <end position="363"/>
    </location>
</feature>
<dbReference type="Proteomes" id="UP001374579">
    <property type="component" value="Unassembled WGS sequence"/>
</dbReference>
<evidence type="ECO:0000256" key="2">
    <source>
        <dbReference type="SAM" id="Phobius"/>
    </source>
</evidence>
<keyword evidence="2" id="KW-0472">Membrane</keyword>
<feature type="transmembrane region" description="Helical" evidence="2">
    <location>
        <begin position="504"/>
        <end position="529"/>
    </location>
</feature>
<dbReference type="SUPFAM" id="SSF103473">
    <property type="entry name" value="MFS general substrate transporter"/>
    <property type="match status" value="1"/>
</dbReference>
<evidence type="ECO:0000256" key="1">
    <source>
        <dbReference type="SAM" id="MobiDB-lite"/>
    </source>
</evidence>
<feature type="transmembrane region" description="Helical" evidence="2">
    <location>
        <begin position="665"/>
        <end position="683"/>
    </location>
</feature>
<protein>
    <submittedName>
        <fullName evidence="3">Uncharacterized protein</fullName>
    </submittedName>
</protein>
<dbReference type="AlphaFoldDB" id="A0AAN9ANB5"/>
<dbReference type="Pfam" id="PF07690">
    <property type="entry name" value="MFS_1"/>
    <property type="match status" value="1"/>
</dbReference>
<feature type="transmembrane region" description="Helical" evidence="2">
    <location>
        <begin position="55"/>
        <end position="75"/>
    </location>
</feature>
<dbReference type="InterPro" id="IPR050327">
    <property type="entry name" value="Proton-linked_MCT"/>
</dbReference>
<proteinExistence type="predicted"/>
<organism evidence="3 4">
    <name type="scientific">Littorina saxatilis</name>
    <dbReference type="NCBI Taxonomy" id="31220"/>
    <lineage>
        <taxon>Eukaryota</taxon>
        <taxon>Metazoa</taxon>
        <taxon>Spiralia</taxon>
        <taxon>Lophotrochozoa</taxon>
        <taxon>Mollusca</taxon>
        <taxon>Gastropoda</taxon>
        <taxon>Caenogastropoda</taxon>
        <taxon>Littorinimorpha</taxon>
        <taxon>Littorinoidea</taxon>
        <taxon>Littorinidae</taxon>
        <taxon>Littorina</taxon>
    </lineage>
</organism>
<keyword evidence="2" id="KW-1133">Transmembrane helix</keyword>
<keyword evidence="4" id="KW-1185">Reference proteome</keyword>
<reference evidence="3 4" key="1">
    <citation type="submission" date="2024-02" db="EMBL/GenBank/DDBJ databases">
        <title>Chromosome-scale genome assembly of the rough periwinkle Littorina saxatilis.</title>
        <authorList>
            <person name="De Jode A."/>
            <person name="Faria R."/>
            <person name="Formenti G."/>
            <person name="Sims Y."/>
            <person name="Smith T.P."/>
            <person name="Tracey A."/>
            <person name="Wood J.M.D."/>
            <person name="Zagrodzka Z.B."/>
            <person name="Johannesson K."/>
            <person name="Butlin R.K."/>
            <person name="Leder E.H."/>
        </authorList>
    </citation>
    <scope>NUCLEOTIDE SEQUENCE [LARGE SCALE GENOMIC DNA]</scope>
    <source>
        <strain evidence="3">Snail1</strain>
        <tissue evidence="3">Muscle</tissue>
    </source>
</reference>
<feature type="transmembrane region" description="Helical" evidence="2">
    <location>
        <begin position="20"/>
        <end position="43"/>
    </location>
</feature>
<comment type="caution">
    <text evidence="3">The sequence shown here is derived from an EMBL/GenBank/DDBJ whole genome shotgun (WGS) entry which is preliminary data.</text>
</comment>
<accession>A0AAN9ANB5</accession>
<feature type="transmembrane region" description="Helical" evidence="2">
    <location>
        <begin position="627"/>
        <end position="645"/>
    </location>
</feature>
<dbReference type="InterPro" id="IPR011701">
    <property type="entry name" value="MFS"/>
</dbReference>
<name>A0AAN9ANB5_9CAEN</name>
<dbReference type="EMBL" id="JBAMIC010000024">
    <property type="protein sequence ID" value="KAK7090083.1"/>
    <property type="molecule type" value="Genomic_DNA"/>
</dbReference>
<feature type="transmembrane region" description="Helical" evidence="2">
    <location>
        <begin position="112"/>
        <end position="139"/>
    </location>
</feature>
<keyword evidence="2" id="KW-0812">Transmembrane</keyword>
<sequence length="715" mass="77842">MADQKEEQQRLKDVDGGWAWVVLFASFMNLLIASGIGFVSGIFQKLFLEEFGESVAFTAWVTALFSALMQLAGPLSGLLTSVTNCRVTAMAGGAMLAGGLAASSFATSLPFLFVTFGLISGTGLGLMYTPSIVIVNYFFERRRTVMNGLALSASGIGIIGSPILSRYLIDETTWRETLLILACCSAQVCVFGALMFPQHEPRSQCMQLYDRCRGIEGPNHEDEDAIWSEQLTNGVCEKAGDDYSVCSSNASKLLAANNCDGNRDVIGNHLARDSESERTDPEESQTKGADDIRRAALVNAAQRRGSGLENGHSVPSLRKEDCNETTENGVETGEQSHLLEHTSSQSKDHRQEKNGNITDNNTAPLIVAPDSPGIKHNHHFGSRKSLNKISHHLDGSKVRVLQDTSHNRYISSTHDIYRLHHHPESRLQSSLRPARRANSKGSKLDLRVVSVYSSIATLHSLGLPTAEEIVELSPSAVARKQPHDEEAGQFEDGRLSNLVIFKNIPFLFLLVNLFLSNAACGIFSIHLPAFSHQRNLDDYDITFALAMDGVAVFLSRVLLGILGNDDRVDKLALYFGLHLIASFMQATLPFATDLLSVSAFAVAMGTYYGGVYALLSSLTISLVGLPRLAFAFGVEMICAGLGYLVAPPLAGWIVDETGDYNNSMYLGGFLMFLSSIALLFLSCGRAPGLPPIGYHPVESDFEQKVKTEDEDEENL</sequence>
<dbReference type="GO" id="GO:0008028">
    <property type="term" value="F:monocarboxylic acid transmembrane transporter activity"/>
    <property type="evidence" value="ECO:0007669"/>
    <property type="project" value="TreeGrafter"/>
</dbReference>
<gene>
    <name evidence="3" type="ORF">V1264_009930</name>
</gene>
<feature type="transmembrane region" description="Helical" evidence="2">
    <location>
        <begin position="594"/>
        <end position="615"/>
    </location>
</feature>
<feature type="compositionally biased region" description="Basic and acidic residues" evidence="1">
    <location>
        <begin position="270"/>
        <end position="294"/>
    </location>
</feature>
<feature type="transmembrane region" description="Helical" evidence="2">
    <location>
        <begin position="87"/>
        <end position="106"/>
    </location>
</feature>
<feature type="compositionally biased region" description="Polar residues" evidence="1">
    <location>
        <begin position="354"/>
        <end position="363"/>
    </location>
</feature>
<feature type="transmembrane region" description="Helical" evidence="2">
    <location>
        <begin position="571"/>
        <end position="588"/>
    </location>
</feature>
<dbReference type="PANTHER" id="PTHR11360:SF260">
    <property type="entry name" value="MFS DOMAIN-CONTAINING PROTEIN"/>
    <property type="match status" value="1"/>
</dbReference>
<feature type="transmembrane region" description="Helical" evidence="2">
    <location>
        <begin position="541"/>
        <end position="559"/>
    </location>
</feature>
<feature type="transmembrane region" description="Helical" evidence="2">
    <location>
        <begin position="177"/>
        <end position="196"/>
    </location>
</feature>
<dbReference type="InterPro" id="IPR036259">
    <property type="entry name" value="MFS_trans_sf"/>
</dbReference>
<feature type="transmembrane region" description="Helical" evidence="2">
    <location>
        <begin position="146"/>
        <end position="165"/>
    </location>
</feature>